<feature type="region of interest" description="Disordered" evidence="1">
    <location>
        <begin position="1"/>
        <end position="194"/>
    </location>
</feature>
<accession>A0A8J8YSE1</accession>
<evidence type="ECO:0000313" key="2">
    <source>
        <dbReference type="EMBL" id="EEE57591.1"/>
    </source>
</evidence>
<dbReference type="AlphaFoldDB" id="A0A8J8YSE1"/>
<feature type="compositionally biased region" description="Basic and acidic residues" evidence="1">
    <location>
        <begin position="98"/>
        <end position="115"/>
    </location>
</feature>
<reference evidence="2" key="1">
    <citation type="journal article" date="2005" name="PLoS Biol.">
        <title>The genomes of Oryza sativa: a history of duplications.</title>
        <authorList>
            <person name="Yu J."/>
            <person name="Wang J."/>
            <person name="Lin W."/>
            <person name="Li S."/>
            <person name="Li H."/>
            <person name="Zhou J."/>
            <person name="Ni P."/>
            <person name="Dong W."/>
            <person name="Hu S."/>
            <person name="Zeng C."/>
            <person name="Zhang J."/>
            <person name="Zhang Y."/>
            <person name="Li R."/>
            <person name="Xu Z."/>
            <person name="Li S."/>
            <person name="Li X."/>
            <person name="Zheng H."/>
            <person name="Cong L."/>
            <person name="Lin L."/>
            <person name="Yin J."/>
            <person name="Geng J."/>
            <person name="Li G."/>
            <person name="Shi J."/>
            <person name="Liu J."/>
            <person name="Lv H."/>
            <person name="Li J."/>
            <person name="Wang J."/>
            <person name="Deng Y."/>
            <person name="Ran L."/>
            <person name="Shi X."/>
            <person name="Wang X."/>
            <person name="Wu Q."/>
            <person name="Li C."/>
            <person name="Ren X."/>
            <person name="Wang J."/>
            <person name="Wang X."/>
            <person name="Li D."/>
            <person name="Liu D."/>
            <person name="Zhang X."/>
            <person name="Ji Z."/>
            <person name="Zhao W."/>
            <person name="Sun Y."/>
            <person name="Zhang Z."/>
            <person name="Bao J."/>
            <person name="Han Y."/>
            <person name="Dong L."/>
            <person name="Ji J."/>
            <person name="Chen P."/>
            <person name="Wu S."/>
            <person name="Liu J."/>
            <person name="Xiao Y."/>
            <person name="Bu D."/>
            <person name="Tan J."/>
            <person name="Yang L."/>
            <person name="Ye C."/>
            <person name="Zhang J."/>
            <person name="Xu J."/>
            <person name="Zhou Y."/>
            <person name="Yu Y."/>
            <person name="Zhang B."/>
            <person name="Zhuang S."/>
            <person name="Wei H."/>
            <person name="Liu B."/>
            <person name="Lei M."/>
            <person name="Yu H."/>
            <person name="Li Y."/>
            <person name="Xu H."/>
            <person name="Wei S."/>
            <person name="He X."/>
            <person name="Fang L."/>
            <person name="Zhang Z."/>
            <person name="Zhang Y."/>
            <person name="Huang X."/>
            <person name="Su Z."/>
            <person name="Tong W."/>
            <person name="Li J."/>
            <person name="Tong Z."/>
            <person name="Li S."/>
            <person name="Ye J."/>
            <person name="Wang L."/>
            <person name="Fang L."/>
            <person name="Lei T."/>
            <person name="Chen C."/>
            <person name="Chen H."/>
            <person name="Xu Z."/>
            <person name="Li H."/>
            <person name="Huang H."/>
            <person name="Zhang F."/>
            <person name="Xu H."/>
            <person name="Li N."/>
            <person name="Zhao C."/>
            <person name="Li S."/>
            <person name="Dong L."/>
            <person name="Huang Y."/>
            <person name="Li L."/>
            <person name="Xi Y."/>
            <person name="Qi Q."/>
            <person name="Li W."/>
            <person name="Zhang B."/>
            <person name="Hu W."/>
            <person name="Zhang Y."/>
            <person name="Tian X."/>
            <person name="Jiao Y."/>
            <person name="Liang X."/>
            <person name="Jin J."/>
            <person name="Gao L."/>
            <person name="Zheng W."/>
            <person name="Hao B."/>
            <person name="Liu S."/>
            <person name="Wang W."/>
            <person name="Yuan L."/>
            <person name="Cao M."/>
            <person name="McDermott J."/>
            <person name="Samudrala R."/>
            <person name="Wang J."/>
            <person name="Wong G.K."/>
            <person name="Yang H."/>
        </authorList>
    </citation>
    <scope>NUCLEOTIDE SEQUENCE [LARGE SCALE GENOMIC DNA]</scope>
</reference>
<gene>
    <name evidence="2" type="ORF">OsJ_07957</name>
</gene>
<proteinExistence type="predicted"/>
<dbReference type="Proteomes" id="UP000007752">
    <property type="component" value="Chromosome 2"/>
</dbReference>
<protein>
    <submittedName>
        <fullName evidence="2">Uncharacterized protein</fullName>
    </submittedName>
</protein>
<sequence>MPGGDGDGPSGPSGPSSDITGQSSGRAWRLPVQQRQGRRRSSGGLRELGGAIAEDDGSSTASGQRGGSSTSPLLSTTADQGVARPAVSGGRRGSRGGVADELRRVQIEGRRDRQQAEVVADRGAAWPASSGGCRSRGGAAGSKRRLSRSGQRGRQTPVGADRGVASGGRRKGGGRDEPRDALLSPRWRRRSSLW</sequence>
<feature type="compositionally biased region" description="Gly residues" evidence="1">
    <location>
        <begin position="1"/>
        <end position="11"/>
    </location>
</feature>
<organism evidence="2">
    <name type="scientific">Oryza sativa subsp. japonica</name>
    <name type="common">Rice</name>
    <dbReference type="NCBI Taxonomy" id="39947"/>
    <lineage>
        <taxon>Eukaryota</taxon>
        <taxon>Viridiplantae</taxon>
        <taxon>Streptophyta</taxon>
        <taxon>Embryophyta</taxon>
        <taxon>Tracheophyta</taxon>
        <taxon>Spermatophyta</taxon>
        <taxon>Magnoliopsida</taxon>
        <taxon>Liliopsida</taxon>
        <taxon>Poales</taxon>
        <taxon>Poaceae</taxon>
        <taxon>BOP clade</taxon>
        <taxon>Oryzoideae</taxon>
        <taxon>Oryzeae</taxon>
        <taxon>Oryzinae</taxon>
        <taxon>Oryza</taxon>
        <taxon>Oryza sativa</taxon>
    </lineage>
</organism>
<reference evidence="2" key="2">
    <citation type="submission" date="2008-12" db="EMBL/GenBank/DDBJ databases">
        <title>Improved gene annotation of the rice (Oryza sativa) genomes.</title>
        <authorList>
            <person name="Wang J."/>
            <person name="Li R."/>
            <person name="Fan W."/>
            <person name="Huang Q."/>
            <person name="Zhang J."/>
            <person name="Zhou Y."/>
            <person name="Hu Y."/>
            <person name="Zi S."/>
            <person name="Li J."/>
            <person name="Ni P."/>
            <person name="Zheng H."/>
            <person name="Zhang Y."/>
            <person name="Zhao M."/>
            <person name="Hao Q."/>
            <person name="McDermott J."/>
            <person name="Samudrala R."/>
            <person name="Kristiansen K."/>
            <person name="Wong G.K.-S."/>
        </authorList>
    </citation>
    <scope>NUCLEOTIDE SEQUENCE</scope>
</reference>
<feature type="compositionally biased region" description="Low complexity" evidence="1">
    <location>
        <begin position="68"/>
        <end position="89"/>
    </location>
</feature>
<dbReference type="EMBL" id="CM000139">
    <property type="protein sequence ID" value="EEE57591.1"/>
    <property type="molecule type" value="Genomic_DNA"/>
</dbReference>
<name>A0A8J8YSE1_ORYSJ</name>
<evidence type="ECO:0000256" key="1">
    <source>
        <dbReference type="SAM" id="MobiDB-lite"/>
    </source>
</evidence>